<dbReference type="eggNOG" id="COG1512">
    <property type="taxonomic scope" value="Bacteria"/>
</dbReference>
<keyword evidence="2" id="KW-1133">Transmembrane helix</keyword>
<evidence type="ECO:0000256" key="1">
    <source>
        <dbReference type="SAM" id="Coils"/>
    </source>
</evidence>
<keyword evidence="5" id="KW-1185">Reference proteome</keyword>
<protein>
    <recommendedName>
        <fullName evidence="3">TPM domain-containing protein</fullName>
    </recommendedName>
</protein>
<dbReference type="STRING" id="290340.AAur_2726"/>
<dbReference type="KEGG" id="aau:AAur_2726"/>
<gene>
    <name evidence="4" type="ordered locus">AAur_2726</name>
</gene>
<dbReference type="OrthoDB" id="5105562at2"/>
<keyword evidence="1" id="KW-0175">Coiled coil</keyword>
<keyword evidence="2" id="KW-0472">Membrane</keyword>
<keyword evidence="2" id="KW-0812">Transmembrane</keyword>
<dbReference type="HOGENOM" id="CLU_013689_1_0_11"/>
<feature type="transmembrane region" description="Helical" evidence="2">
    <location>
        <begin position="223"/>
        <end position="245"/>
    </location>
</feature>
<feature type="domain" description="TPM" evidence="3">
    <location>
        <begin position="92"/>
        <end position="209"/>
    </location>
</feature>
<evidence type="ECO:0000313" key="5">
    <source>
        <dbReference type="Proteomes" id="UP000000637"/>
    </source>
</evidence>
<dbReference type="eggNOG" id="COG4487">
    <property type="taxonomic scope" value="Bacteria"/>
</dbReference>
<name>A1R879_PAEAT</name>
<dbReference type="Proteomes" id="UP000000637">
    <property type="component" value="Chromosome"/>
</dbReference>
<feature type="transmembrane region" description="Helical" evidence="2">
    <location>
        <begin position="61"/>
        <end position="81"/>
    </location>
</feature>
<evidence type="ECO:0000313" key="4">
    <source>
        <dbReference type="EMBL" id="ABM08586.1"/>
    </source>
</evidence>
<dbReference type="Pfam" id="PF04536">
    <property type="entry name" value="TPM_phosphatase"/>
    <property type="match status" value="1"/>
</dbReference>
<accession>A1R879</accession>
<proteinExistence type="predicted"/>
<reference evidence="4 5" key="1">
    <citation type="journal article" date="2006" name="PLoS Genet.">
        <title>Secrets of soil survival revealed by the genome sequence of Arthrobacter aurescens TC1.</title>
        <authorList>
            <person name="Mongodin E.F."/>
            <person name="Shapir N."/>
            <person name="Daugherty S.C."/>
            <person name="DeBoy R.T."/>
            <person name="Emerson J.B."/>
            <person name="Shvartzbeyn A."/>
            <person name="Radune D."/>
            <person name="Vamathevan J."/>
            <person name="Riggs F."/>
            <person name="Grinberg V."/>
            <person name="Khouri H."/>
            <person name="Wackett L.P."/>
            <person name="Nelson K.E."/>
            <person name="Sadowsky M.J."/>
        </authorList>
    </citation>
    <scope>NUCLEOTIDE SEQUENCE [LARGE SCALE GENOMIC DNA]</scope>
    <source>
        <strain evidence="4 5">TC1</strain>
    </source>
</reference>
<dbReference type="EMBL" id="CP000474">
    <property type="protein sequence ID" value="ABM08586.1"/>
    <property type="molecule type" value="Genomic_DNA"/>
</dbReference>
<feature type="coiled-coil region" evidence="1">
    <location>
        <begin position="394"/>
        <end position="447"/>
    </location>
</feature>
<evidence type="ECO:0000256" key="2">
    <source>
        <dbReference type="SAM" id="Phobius"/>
    </source>
</evidence>
<sequence length="738" mass="76025">MAYSPLWTGHGVHHRIKRNCHSDLRLYTMRGGAEHSVTIGTPCSSRRRAEGLHMRSIVKRVLAVIGLVGMLALPATSAWAADPVTIPSGQNIVDDANLLGGRKGEVQEAIQKTLKDHKYNLYVVTVDSFTNPSDPAAWAEAVAKNRGMGKADAILAIAASGQYTFVLNSGSSIRSKQASIMQNAVTANLGAGKKDFAQAAIDTAAAIGDAAGGGSGTVPSGNAGVGVLVGVGVVAAGGAGTYLYLRNRRKKGNTKAVSASYGPQGEQLDPLAGLTIPELRQKSGSLLIEADDAIKSSEQELGFAQAQYGDSAIGNFTKALEEAKGHMTESFKLQQQLDDHIPDTEEQQRSWLGEIIRRSEAALASLRDQKADFDSLRELEKNAPQALAAVTAGAKEADAKIANAEKSLEGLRAKYAESALTQVSDNILQAKERLAFVQNAVTAAQEKLATGENSLAAVAVRAAEESLHQTNVLIDAISKTAGSLDEARASLEGAVAETSQDLAQARAMIQSGEHPELAGPVAGVEAALAQVKTEIQGGKIDPIATLSRVESAHQALDQSLSGIRDQQEQARRAQASLQQTIMAAQAQISATSDYITARRGGVGTEARTRLAEAQRNLDYALSISRNDPVTALTYAQQAHSLAAQAAQLAQSDVDQFGYADQGYGRGGMFGGGGGGGGLGGAILGGILINSILNGGGGGWGGGNNDGGGGGGFFGGDSGGGGDWGGGGGDFGGGDSGSF</sequence>
<dbReference type="InterPro" id="IPR007621">
    <property type="entry name" value="TPM_dom"/>
</dbReference>
<dbReference type="Gene3D" id="3.10.310.50">
    <property type="match status" value="1"/>
</dbReference>
<dbReference type="AlphaFoldDB" id="A1R879"/>
<evidence type="ECO:0000259" key="3">
    <source>
        <dbReference type="Pfam" id="PF04536"/>
    </source>
</evidence>
<organism evidence="4 5">
    <name type="scientific">Paenarthrobacter aurescens (strain TC1)</name>
    <dbReference type="NCBI Taxonomy" id="290340"/>
    <lineage>
        <taxon>Bacteria</taxon>
        <taxon>Bacillati</taxon>
        <taxon>Actinomycetota</taxon>
        <taxon>Actinomycetes</taxon>
        <taxon>Micrococcales</taxon>
        <taxon>Micrococcaceae</taxon>
        <taxon>Paenarthrobacter</taxon>
    </lineage>
</organism>